<sequence>MLKQDILVSSELQNILAFRVPGMAPSSGTSSNSGQTLRGRKALIMIDGVPQSTPLRNGQLGIRSIDARTRVQLGASSKFSAVKFEDTPGYRFDASIDGAVDKFSYVLSGAIEETGLQRDSEGDVIGLKYGLSESKSKNLFTKLGDAFDEEKYLQ</sequence>
<organism evidence="1 2">
    <name type="scientific">Shewanella benthica KT99</name>
    <dbReference type="NCBI Taxonomy" id="314608"/>
    <lineage>
        <taxon>Bacteria</taxon>
        <taxon>Pseudomonadati</taxon>
        <taxon>Pseudomonadota</taxon>
        <taxon>Gammaproteobacteria</taxon>
        <taxon>Alteromonadales</taxon>
        <taxon>Shewanellaceae</taxon>
        <taxon>Shewanella</taxon>
    </lineage>
</organism>
<name>A9DFK4_9GAMM</name>
<dbReference type="EMBL" id="ABIC01000029">
    <property type="protein sequence ID" value="EDP99923.1"/>
    <property type="molecule type" value="Genomic_DNA"/>
</dbReference>
<evidence type="ECO:0000313" key="2">
    <source>
        <dbReference type="Proteomes" id="UP000005839"/>
    </source>
</evidence>
<keyword evidence="1" id="KW-0675">Receptor</keyword>
<dbReference type="AlphaFoldDB" id="A9DFK4"/>
<protein>
    <submittedName>
        <fullName evidence="1">Putative ferric aerobactin receptor</fullName>
    </submittedName>
</protein>
<dbReference type="STRING" id="314608.KT99_05617"/>
<dbReference type="SUPFAM" id="SSF56935">
    <property type="entry name" value="Porins"/>
    <property type="match status" value="1"/>
</dbReference>
<evidence type="ECO:0000313" key="1">
    <source>
        <dbReference type="EMBL" id="EDP99923.1"/>
    </source>
</evidence>
<keyword evidence="2" id="KW-1185">Reference proteome</keyword>
<comment type="caution">
    <text evidence="1">The sequence shown here is derived from an EMBL/GenBank/DDBJ whole genome shotgun (WGS) entry which is preliminary data.</text>
</comment>
<gene>
    <name evidence="1" type="ORF">KT99_05617</name>
</gene>
<proteinExistence type="predicted"/>
<reference evidence="1 2" key="1">
    <citation type="submission" date="2007-10" db="EMBL/GenBank/DDBJ databases">
        <authorList>
            <person name="Yayanos A."/>
            <person name="Ferriera S."/>
            <person name="Johnson J."/>
            <person name="Kravitz S."/>
            <person name="Halpern A."/>
            <person name="Remington K."/>
            <person name="Beeson K."/>
            <person name="Tran B."/>
            <person name="Rogers Y.-H."/>
            <person name="Friedman R."/>
            <person name="Venter J.C."/>
        </authorList>
    </citation>
    <scope>NUCLEOTIDE SEQUENCE [LARGE SCALE GENOMIC DNA]</scope>
    <source>
        <strain evidence="1 2">KT99</strain>
    </source>
</reference>
<dbReference type="Proteomes" id="UP000005839">
    <property type="component" value="Unassembled WGS sequence"/>
</dbReference>
<accession>A9DFK4</accession>